<feature type="region of interest" description="Disordered" evidence="2">
    <location>
        <begin position="335"/>
        <end position="374"/>
    </location>
</feature>
<evidence type="ECO:0000313" key="4">
    <source>
        <dbReference type="Proteomes" id="UP000674318"/>
    </source>
</evidence>
<dbReference type="AlphaFoldDB" id="A0A836IGG9"/>
<evidence type="ECO:0000313" key="3">
    <source>
        <dbReference type="EMBL" id="KAG5509049.1"/>
    </source>
</evidence>
<protein>
    <submittedName>
        <fullName evidence="3">Uncharacterized protein</fullName>
    </submittedName>
</protein>
<reference evidence="3 4" key="1">
    <citation type="submission" date="2021-02" db="EMBL/GenBank/DDBJ databases">
        <title>Porcisia hertigi Genome sequencing and assembly.</title>
        <authorList>
            <person name="Almutairi H."/>
            <person name="Gatherer D."/>
        </authorList>
    </citation>
    <scope>NUCLEOTIDE SEQUENCE [LARGE SCALE GENOMIC DNA]</scope>
    <source>
        <strain evidence="3 4">C119</strain>
    </source>
</reference>
<keyword evidence="4" id="KW-1185">Reference proteome</keyword>
<dbReference type="Proteomes" id="UP000674318">
    <property type="component" value="Unassembled WGS sequence"/>
</dbReference>
<dbReference type="OrthoDB" id="265707at2759"/>
<feature type="compositionally biased region" description="Polar residues" evidence="2">
    <location>
        <begin position="335"/>
        <end position="351"/>
    </location>
</feature>
<evidence type="ECO:0000256" key="2">
    <source>
        <dbReference type="SAM" id="MobiDB-lite"/>
    </source>
</evidence>
<accession>A0A836IGG9</accession>
<dbReference type="EMBL" id="JAFJZO010000015">
    <property type="protein sequence ID" value="KAG5509049.1"/>
    <property type="molecule type" value="Genomic_DNA"/>
</dbReference>
<feature type="compositionally biased region" description="Pro residues" evidence="2">
    <location>
        <begin position="506"/>
        <end position="518"/>
    </location>
</feature>
<feature type="compositionally biased region" description="Polar residues" evidence="2">
    <location>
        <begin position="250"/>
        <end position="270"/>
    </location>
</feature>
<dbReference type="KEGG" id="phet:94292086"/>
<feature type="region of interest" description="Disordered" evidence="2">
    <location>
        <begin position="244"/>
        <end position="272"/>
    </location>
</feature>
<dbReference type="GeneID" id="94292086"/>
<sequence length="574" mass="61012">MAVSAHHDAVAFYAYDDARFPEASTVAVAPSAAFQAAQGQSGESNTPPLDAFFGSPLTLAKVPLTRLENDVQTKAFALSAPVPSSTTTPAARGTSPHSHQHLLRIIQQQQERIATLQTSLEQAARSAQHSSEALEALKGKRCASVRQGRISHVSPSPSPSSSSPLASTSGAVSTVAATVRWADSAAAVLRVPQAQEPFPEFQDDSPRPDCGSLACSLPSAAPAKCSTLPVILLDITSMFTTKSAHAGATRTHSQQPKPSAQRQSTDTQTECVAAESATHIDSGTHDSSDAMERLVDQLRSELDESQRKQHAAESSIVSLRASMLALKQRHAVSGVSSCRSSDAVSPSNDSAGASRDVGVVSGANRVTGKDGPEKSVVYQGANKEAEELRRLRLLLRFSELKKDSDRLEGVENTLRECSAARLHLQERCDGLVREKEQLRVRLQEIASSIETVLASTNSSAWRNRIDDRASATSVPLWISGSPMAFLESVLRMCREGAAPPVGGQKAPPPSAHVSPPPSQQSSVPLRQHRLHQALSDSRDDGVLPPSSLLPRKASWLGTPASAAAVHGQRRASKR</sequence>
<comment type="caution">
    <text evidence="3">The sequence shown here is derived from an EMBL/GenBank/DDBJ whole genome shotgun (WGS) entry which is preliminary data.</text>
</comment>
<organism evidence="3 4">
    <name type="scientific">Porcisia hertigi</name>
    <dbReference type="NCBI Taxonomy" id="2761500"/>
    <lineage>
        <taxon>Eukaryota</taxon>
        <taxon>Discoba</taxon>
        <taxon>Euglenozoa</taxon>
        <taxon>Kinetoplastea</taxon>
        <taxon>Metakinetoplastina</taxon>
        <taxon>Trypanosomatida</taxon>
        <taxon>Trypanosomatidae</taxon>
        <taxon>Leishmaniinae</taxon>
        <taxon>Porcisia</taxon>
    </lineage>
</organism>
<evidence type="ECO:0000256" key="1">
    <source>
        <dbReference type="SAM" id="Coils"/>
    </source>
</evidence>
<feature type="region of interest" description="Disordered" evidence="2">
    <location>
        <begin position="145"/>
        <end position="168"/>
    </location>
</feature>
<dbReference type="RefSeq" id="XP_067758356.1">
    <property type="nucleotide sequence ID" value="XM_067902009.1"/>
</dbReference>
<feature type="coiled-coil region" evidence="1">
    <location>
        <begin position="288"/>
        <end position="315"/>
    </location>
</feature>
<gene>
    <name evidence="3" type="ORF">JKF63_06057</name>
</gene>
<proteinExistence type="predicted"/>
<keyword evidence="1" id="KW-0175">Coiled coil</keyword>
<name>A0A836IGG9_9TRYP</name>
<feature type="compositionally biased region" description="Low complexity" evidence="2">
    <location>
        <begin position="159"/>
        <end position="168"/>
    </location>
</feature>
<feature type="region of interest" description="Disordered" evidence="2">
    <location>
        <begin position="497"/>
        <end position="574"/>
    </location>
</feature>